<dbReference type="GO" id="GO:0000012">
    <property type="term" value="P:single strand break repair"/>
    <property type="evidence" value="ECO:0007669"/>
    <property type="project" value="TreeGrafter"/>
</dbReference>
<comment type="caution">
    <text evidence="3">The sequence shown here is derived from an EMBL/GenBank/DDBJ whole genome shotgun (WGS) entry which is preliminary data.</text>
</comment>
<evidence type="ECO:0000259" key="2">
    <source>
        <dbReference type="Pfam" id="PF16278"/>
    </source>
</evidence>
<dbReference type="InterPro" id="IPR019808">
    <property type="entry name" value="Histidine_triad_CS"/>
</dbReference>
<dbReference type="PROSITE" id="PS00892">
    <property type="entry name" value="HIT_1"/>
    <property type="match status" value="1"/>
</dbReference>
<feature type="domain" description="Aprataxin C2HE/C2H2/C2HC zinc finger" evidence="2">
    <location>
        <begin position="197"/>
        <end position="254"/>
    </location>
</feature>
<sequence>MNKSNKAIHPFFLVKKPATTANPVPTPASASLTRIVADSSKRAAPTSSSASKKQKSSDSGDSNYALSPNKQHNQSWQHALKPYVANPEQFGPEVVVDVSREVVVIVDKYPKARLHFLALPRVHECPADIRGLTNLHLPLLGSLQDAFVRIQETRPNMKLRAGFHSVPSMAHLHLHIISEDLISPSLKNKRHYNSFATSFFRPLNQVIAEINEFGRIQIGTEEECEALLKIPLVCYKCQKNMKNIPELKKHLETEQS</sequence>
<dbReference type="GO" id="GO:0033699">
    <property type="term" value="F:DNA 5'-adenosine monophosphate hydrolase activity"/>
    <property type="evidence" value="ECO:0007669"/>
    <property type="project" value="TreeGrafter"/>
</dbReference>
<dbReference type="GO" id="GO:0003697">
    <property type="term" value="F:single-stranded DNA binding"/>
    <property type="evidence" value="ECO:0007669"/>
    <property type="project" value="TreeGrafter"/>
</dbReference>
<gene>
    <name evidence="3" type="ORF">HK100_010087</name>
</gene>
<organism evidence="3 4">
    <name type="scientific">Physocladia obscura</name>
    <dbReference type="NCBI Taxonomy" id="109957"/>
    <lineage>
        <taxon>Eukaryota</taxon>
        <taxon>Fungi</taxon>
        <taxon>Fungi incertae sedis</taxon>
        <taxon>Chytridiomycota</taxon>
        <taxon>Chytridiomycota incertae sedis</taxon>
        <taxon>Chytridiomycetes</taxon>
        <taxon>Chytridiales</taxon>
        <taxon>Chytriomycetaceae</taxon>
        <taxon>Physocladia</taxon>
    </lineage>
</organism>
<dbReference type="Pfam" id="PF16278">
    <property type="entry name" value="zf-C2HE"/>
    <property type="match status" value="1"/>
</dbReference>
<dbReference type="GO" id="GO:0005634">
    <property type="term" value="C:nucleus"/>
    <property type="evidence" value="ECO:0007669"/>
    <property type="project" value="TreeGrafter"/>
</dbReference>
<dbReference type="PANTHER" id="PTHR12486:SF4">
    <property type="entry name" value="APRATAXIN"/>
    <property type="match status" value="1"/>
</dbReference>
<feature type="compositionally biased region" description="Low complexity" evidence="1">
    <location>
        <begin position="42"/>
        <end position="62"/>
    </location>
</feature>
<accession>A0AAD5T8U0</accession>
<dbReference type="Gene3D" id="3.30.428.10">
    <property type="entry name" value="HIT-like"/>
    <property type="match status" value="1"/>
</dbReference>
<feature type="region of interest" description="Disordered" evidence="1">
    <location>
        <begin position="16"/>
        <end position="72"/>
    </location>
</feature>
<dbReference type="PANTHER" id="PTHR12486">
    <property type="entry name" value="APRATAXIN-RELATED"/>
    <property type="match status" value="1"/>
</dbReference>
<dbReference type="Pfam" id="PF11969">
    <property type="entry name" value="DcpS_C"/>
    <property type="match status" value="1"/>
</dbReference>
<keyword evidence="4" id="KW-1185">Reference proteome</keyword>
<evidence type="ECO:0000313" key="3">
    <source>
        <dbReference type="EMBL" id="KAJ3126782.1"/>
    </source>
</evidence>
<dbReference type="GO" id="GO:0003725">
    <property type="term" value="F:double-stranded RNA binding"/>
    <property type="evidence" value="ECO:0007669"/>
    <property type="project" value="TreeGrafter"/>
</dbReference>
<dbReference type="SUPFAM" id="SSF54197">
    <property type="entry name" value="HIT-like"/>
    <property type="match status" value="1"/>
</dbReference>
<evidence type="ECO:0000313" key="4">
    <source>
        <dbReference type="Proteomes" id="UP001211907"/>
    </source>
</evidence>
<name>A0AAD5T8U0_9FUNG</name>
<evidence type="ECO:0000256" key="1">
    <source>
        <dbReference type="SAM" id="MobiDB-lite"/>
    </source>
</evidence>
<dbReference type="EMBL" id="JADGJH010000542">
    <property type="protein sequence ID" value="KAJ3126782.1"/>
    <property type="molecule type" value="Genomic_DNA"/>
</dbReference>
<reference evidence="3" key="1">
    <citation type="submission" date="2020-05" db="EMBL/GenBank/DDBJ databases">
        <title>Phylogenomic resolution of chytrid fungi.</title>
        <authorList>
            <person name="Stajich J.E."/>
            <person name="Amses K."/>
            <person name="Simmons R."/>
            <person name="Seto K."/>
            <person name="Myers J."/>
            <person name="Bonds A."/>
            <person name="Quandt C.A."/>
            <person name="Barry K."/>
            <person name="Liu P."/>
            <person name="Grigoriev I."/>
            <person name="Longcore J.E."/>
            <person name="James T.Y."/>
        </authorList>
    </citation>
    <scope>NUCLEOTIDE SEQUENCE</scope>
    <source>
        <strain evidence="3">JEL0513</strain>
    </source>
</reference>
<protein>
    <recommendedName>
        <fullName evidence="2">Aprataxin C2HE/C2H2/C2HC zinc finger domain-containing protein</fullName>
    </recommendedName>
</protein>
<dbReference type="InterPro" id="IPR032566">
    <property type="entry name" value="Znf-C2HE"/>
</dbReference>
<dbReference type="FunFam" id="3.30.428.10:FF:000004">
    <property type="entry name" value="aprataxin isoform X2"/>
    <property type="match status" value="1"/>
</dbReference>
<proteinExistence type="predicted"/>
<dbReference type="Proteomes" id="UP001211907">
    <property type="component" value="Unassembled WGS sequence"/>
</dbReference>
<dbReference type="AlphaFoldDB" id="A0AAD5T8U0"/>
<feature type="compositionally biased region" description="Low complexity" evidence="1">
    <location>
        <begin position="17"/>
        <end position="30"/>
    </location>
</feature>
<dbReference type="InterPro" id="IPR036265">
    <property type="entry name" value="HIT-like_sf"/>
</dbReference>
<dbReference type="GO" id="GO:1990165">
    <property type="term" value="F:single-strand break-containing DNA binding"/>
    <property type="evidence" value="ECO:0007669"/>
    <property type="project" value="TreeGrafter"/>
</dbReference>
<dbReference type="GO" id="GO:0030983">
    <property type="term" value="F:mismatched DNA binding"/>
    <property type="evidence" value="ECO:0007669"/>
    <property type="project" value="TreeGrafter"/>
</dbReference>